<organism evidence="2 3">
    <name type="scientific">Anaerobacillus arseniciselenatis</name>
    <dbReference type="NCBI Taxonomy" id="85682"/>
    <lineage>
        <taxon>Bacteria</taxon>
        <taxon>Bacillati</taxon>
        <taxon>Bacillota</taxon>
        <taxon>Bacilli</taxon>
        <taxon>Bacillales</taxon>
        <taxon>Bacillaceae</taxon>
        <taxon>Anaerobacillus</taxon>
    </lineage>
</organism>
<proteinExistence type="predicted"/>
<accession>A0A1S2L7R0</accession>
<sequence>MGYVIAIVVIWIIGVIGVISERNNPFVAKLEPHEKLRITGLTFLGFAMISSIPAIAVIVLALRLGL</sequence>
<comment type="caution">
    <text evidence="2">The sequence shown here is derived from an EMBL/GenBank/DDBJ whole genome shotgun (WGS) entry which is preliminary data.</text>
</comment>
<feature type="transmembrane region" description="Helical" evidence="1">
    <location>
        <begin position="41"/>
        <end position="62"/>
    </location>
</feature>
<dbReference type="OrthoDB" id="9972125at2"/>
<evidence type="ECO:0000313" key="3">
    <source>
        <dbReference type="Proteomes" id="UP000180098"/>
    </source>
</evidence>
<keyword evidence="1" id="KW-0812">Transmembrane</keyword>
<keyword evidence="3" id="KW-1185">Reference proteome</keyword>
<name>A0A1S2L7R0_9BACI</name>
<dbReference type="AlphaFoldDB" id="A0A1S2L7R0"/>
<dbReference type="EMBL" id="MLQQ01000052">
    <property type="protein sequence ID" value="OIJ08539.1"/>
    <property type="molecule type" value="Genomic_DNA"/>
</dbReference>
<dbReference type="RefSeq" id="WP_071314699.1">
    <property type="nucleotide sequence ID" value="NZ_MLQQ01000052.1"/>
</dbReference>
<gene>
    <name evidence="2" type="ORF">BKP35_17630</name>
</gene>
<keyword evidence="1" id="KW-0472">Membrane</keyword>
<dbReference type="Proteomes" id="UP000180098">
    <property type="component" value="Unassembled WGS sequence"/>
</dbReference>
<protein>
    <submittedName>
        <fullName evidence="2">Uncharacterized protein</fullName>
    </submittedName>
</protein>
<reference evidence="2 3" key="1">
    <citation type="submission" date="2016-10" db="EMBL/GenBank/DDBJ databases">
        <title>Draft genome sequences of four alkaliphilic bacteria belonging to the Anaerobacillus genus.</title>
        <authorList>
            <person name="Bassil N.M."/>
            <person name="Lloyd J.R."/>
        </authorList>
    </citation>
    <scope>NUCLEOTIDE SEQUENCE [LARGE SCALE GENOMIC DNA]</scope>
    <source>
        <strain evidence="2 3">DSM 15340</strain>
    </source>
</reference>
<evidence type="ECO:0000313" key="2">
    <source>
        <dbReference type="EMBL" id="OIJ08539.1"/>
    </source>
</evidence>
<keyword evidence="1" id="KW-1133">Transmembrane helix</keyword>
<evidence type="ECO:0000256" key="1">
    <source>
        <dbReference type="SAM" id="Phobius"/>
    </source>
</evidence>